<feature type="region of interest" description="Disordered" evidence="1">
    <location>
        <begin position="1"/>
        <end position="21"/>
    </location>
</feature>
<feature type="region of interest" description="Disordered" evidence="1">
    <location>
        <begin position="398"/>
        <end position="417"/>
    </location>
</feature>
<proteinExistence type="predicted"/>
<organism evidence="2 3">
    <name type="scientific">Oculimacula yallundae</name>
    <dbReference type="NCBI Taxonomy" id="86028"/>
    <lineage>
        <taxon>Eukaryota</taxon>
        <taxon>Fungi</taxon>
        <taxon>Dikarya</taxon>
        <taxon>Ascomycota</taxon>
        <taxon>Pezizomycotina</taxon>
        <taxon>Leotiomycetes</taxon>
        <taxon>Helotiales</taxon>
        <taxon>Ploettnerulaceae</taxon>
        <taxon>Oculimacula</taxon>
    </lineage>
</organism>
<gene>
    <name evidence="2" type="ORF">VTL71DRAFT_3158</name>
</gene>
<evidence type="ECO:0000256" key="1">
    <source>
        <dbReference type="SAM" id="MobiDB-lite"/>
    </source>
</evidence>
<sequence>MNASIPQRLSSTFSSAPPTKITVDPHLHKLLMSKLAESKAADTPNMRVTRARSGKLPTPTPRAGFINDFEEDDASPPTSPSRNKRSSKVAQKPAEVSKEVVEAVPAEVDPIKEEEPAPIFISFKSEIKIPAGLGVIRPVTGGYEFVALKDIDFERVSSEATGALLKGDKGRLDMLSIAEKDFEHAKFACGQAIHSAEKEIFRINKLPLELRLIIYEMAMISDKPLRHTPGSTAPSLALNLMLTSKVMLEETRPIFYKNSFQIPLSKNVEPESLAAIRDHLKEVTFVWQHYTRLQSGIFKFLATCPNFKILTLKVSDWCYHRTKYSNQMSSSAVKKFLWCPGYDRIIAIRGLEKVRVEKLGSSVAYLTDAEVQALQDHLTPILTKPKYIPPPKPVNVVKPTKAKKGKKAKKSQKHWENDSDFDSESVLLRNAFTHASGGVAFDLLGVGAGLGRFASLICISSARARS</sequence>
<keyword evidence="3" id="KW-1185">Reference proteome</keyword>
<comment type="caution">
    <text evidence="2">The sequence shown here is derived from an EMBL/GenBank/DDBJ whole genome shotgun (WGS) entry which is preliminary data.</text>
</comment>
<name>A0ABR4C6D1_9HELO</name>
<evidence type="ECO:0000313" key="2">
    <source>
        <dbReference type="EMBL" id="KAL2065488.1"/>
    </source>
</evidence>
<dbReference type="EMBL" id="JAZHXI010000012">
    <property type="protein sequence ID" value="KAL2065488.1"/>
    <property type="molecule type" value="Genomic_DNA"/>
</dbReference>
<feature type="compositionally biased region" description="Polar residues" evidence="1">
    <location>
        <begin position="1"/>
        <end position="17"/>
    </location>
</feature>
<feature type="compositionally biased region" description="Basic residues" evidence="1">
    <location>
        <begin position="400"/>
        <end position="412"/>
    </location>
</feature>
<accession>A0ABR4C6D1</accession>
<feature type="region of interest" description="Disordered" evidence="1">
    <location>
        <begin position="36"/>
        <end position="95"/>
    </location>
</feature>
<protein>
    <submittedName>
        <fullName evidence="2">Uncharacterized protein</fullName>
    </submittedName>
</protein>
<evidence type="ECO:0000313" key="3">
    <source>
        <dbReference type="Proteomes" id="UP001595075"/>
    </source>
</evidence>
<reference evidence="2 3" key="1">
    <citation type="journal article" date="2024" name="Commun. Biol.">
        <title>Comparative genomic analysis of thermophilic fungi reveals convergent evolutionary adaptations and gene losses.</title>
        <authorList>
            <person name="Steindorff A.S."/>
            <person name="Aguilar-Pontes M.V."/>
            <person name="Robinson A.J."/>
            <person name="Andreopoulos B."/>
            <person name="LaButti K."/>
            <person name="Kuo A."/>
            <person name="Mondo S."/>
            <person name="Riley R."/>
            <person name="Otillar R."/>
            <person name="Haridas S."/>
            <person name="Lipzen A."/>
            <person name="Grimwood J."/>
            <person name="Schmutz J."/>
            <person name="Clum A."/>
            <person name="Reid I.D."/>
            <person name="Moisan M.C."/>
            <person name="Butler G."/>
            <person name="Nguyen T.T.M."/>
            <person name="Dewar K."/>
            <person name="Conant G."/>
            <person name="Drula E."/>
            <person name="Henrissat B."/>
            <person name="Hansel C."/>
            <person name="Singer S."/>
            <person name="Hutchinson M.I."/>
            <person name="de Vries R.P."/>
            <person name="Natvig D.O."/>
            <person name="Powell A.J."/>
            <person name="Tsang A."/>
            <person name="Grigoriev I.V."/>
        </authorList>
    </citation>
    <scope>NUCLEOTIDE SEQUENCE [LARGE SCALE GENOMIC DNA]</scope>
    <source>
        <strain evidence="2 3">CBS 494.80</strain>
    </source>
</reference>
<dbReference type="Proteomes" id="UP001595075">
    <property type="component" value="Unassembled WGS sequence"/>
</dbReference>